<evidence type="ECO:0000313" key="2">
    <source>
        <dbReference type="Proteomes" id="UP000199113"/>
    </source>
</evidence>
<reference evidence="1" key="1">
    <citation type="submission" date="2016-10" db="EMBL/GenBank/DDBJ databases">
        <authorList>
            <person name="de Groot N.N."/>
        </authorList>
    </citation>
    <scope>NUCLEOTIDE SEQUENCE [LARGE SCALE GENOMIC DNA]</scope>
    <source>
        <strain evidence="1">CGMCC 1.10697</strain>
    </source>
</reference>
<organism evidence="1 2">
    <name type="scientific">Nocardioides alpinus</name>
    <dbReference type="NCBI Taxonomy" id="748909"/>
    <lineage>
        <taxon>Bacteria</taxon>
        <taxon>Bacillati</taxon>
        <taxon>Actinomycetota</taxon>
        <taxon>Actinomycetes</taxon>
        <taxon>Propionibacteriales</taxon>
        <taxon>Nocardioidaceae</taxon>
        <taxon>Nocardioides</taxon>
    </lineage>
</organism>
<protein>
    <submittedName>
        <fullName evidence="1">Uncharacterized protein</fullName>
    </submittedName>
</protein>
<accession>A0A1I0WEP0</accession>
<name>A0A1I0WEP0_9ACTN</name>
<evidence type="ECO:0000313" key="1">
    <source>
        <dbReference type="EMBL" id="SFA86698.1"/>
    </source>
</evidence>
<sequence>MYESFTDIELIARHRIAERVRLSPRHPRRR</sequence>
<dbReference type="STRING" id="748909.SAMN05192575_101918"/>
<dbReference type="AlphaFoldDB" id="A0A1I0WEP0"/>
<gene>
    <name evidence="1" type="ORF">SAMN05192575_101918</name>
</gene>
<dbReference type="Proteomes" id="UP000199113">
    <property type="component" value="Unassembled WGS sequence"/>
</dbReference>
<dbReference type="EMBL" id="FOKC01000001">
    <property type="protein sequence ID" value="SFA86698.1"/>
    <property type="molecule type" value="Genomic_DNA"/>
</dbReference>
<proteinExistence type="predicted"/>